<comment type="caution">
    <text evidence="2">The sequence shown here is derived from an EMBL/GenBank/DDBJ whole genome shotgun (WGS) entry which is preliminary data.</text>
</comment>
<dbReference type="RefSeq" id="WP_344338033.1">
    <property type="nucleotide sequence ID" value="NZ_BAAAPZ010000017.1"/>
</dbReference>
<protein>
    <submittedName>
        <fullName evidence="2">Amidohydrolase family protein</fullName>
    </submittedName>
</protein>
<dbReference type="InterPro" id="IPR032466">
    <property type="entry name" value="Metal_Hydrolase"/>
</dbReference>
<dbReference type="SUPFAM" id="SSF51338">
    <property type="entry name" value="Composite domain of metallo-dependent hydrolases"/>
    <property type="match status" value="1"/>
</dbReference>
<dbReference type="CDD" id="cd01299">
    <property type="entry name" value="Met_dep_hydrolase_A"/>
    <property type="match status" value="1"/>
</dbReference>
<dbReference type="InterPro" id="IPR006680">
    <property type="entry name" value="Amidohydro-rel"/>
</dbReference>
<dbReference type="Pfam" id="PF01979">
    <property type="entry name" value="Amidohydro_1"/>
    <property type="match status" value="1"/>
</dbReference>
<accession>A0ABN2X6S3</accession>
<dbReference type="PANTHER" id="PTHR43135">
    <property type="entry name" value="ALPHA-D-RIBOSE 1-METHYLPHOSPHONATE 5-TRIPHOSPHATE DIPHOSPHATASE"/>
    <property type="match status" value="1"/>
</dbReference>
<dbReference type="Gene3D" id="3.20.20.140">
    <property type="entry name" value="Metal-dependent hydrolases"/>
    <property type="match status" value="1"/>
</dbReference>
<dbReference type="InterPro" id="IPR011059">
    <property type="entry name" value="Metal-dep_hydrolase_composite"/>
</dbReference>
<sequence length="430" mass="45683">MRQGDSTHPRAFGPRPGRGWNAVLRNGRFLDPETGLVVEGDMRIENGEIAEIGEIGAVARTGASPEDGPGGYVETDLGGTTVTPGLIDAHFHAYAAGMGGIMMATRTTSFVVINGVNRLSAALRRGFTTVRDVAGGDIGLQQAIERGMVDAPHYLFSGRVLSQTGGHGDVRPAEHDLHAGCDHTHEVVDGIDALRTAVRERLRTGSHVIKIMASGGVISPTDPLTVPQYSAEEIAVVCEEAGRRGRYVAAHAYSAEAVIHAVTNGVRSVEHGNLIDVEAARVIADNGAFLVPTLAAYDAMRRRGEEAGLSPVGREKNAEVLGAGQQAIRLAREAGVRVGFGTDLMGDLEDEQLRGIELQAQVLEPLELLRSMTVENAALIQDPGRGNLAVGSAADLVAFREDPLEDVSVLWDQTRPRVVIQGGAVVWDER</sequence>
<evidence type="ECO:0000259" key="1">
    <source>
        <dbReference type="Pfam" id="PF01979"/>
    </source>
</evidence>
<proteinExistence type="predicted"/>
<feature type="domain" description="Amidohydrolase-related" evidence="1">
    <location>
        <begin position="81"/>
        <end position="426"/>
    </location>
</feature>
<evidence type="ECO:0000313" key="3">
    <source>
        <dbReference type="Proteomes" id="UP001500984"/>
    </source>
</evidence>
<dbReference type="PANTHER" id="PTHR43135:SF3">
    <property type="entry name" value="ALPHA-D-RIBOSE 1-METHYLPHOSPHONATE 5-TRIPHOSPHATE DIPHOSPHATASE"/>
    <property type="match status" value="1"/>
</dbReference>
<dbReference type="InterPro" id="IPR051781">
    <property type="entry name" value="Metallo-dep_Hydrolase"/>
</dbReference>
<keyword evidence="3" id="KW-1185">Reference proteome</keyword>
<dbReference type="Gene3D" id="2.30.40.10">
    <property type="entry name" value="Urease, subunit C, domain 1"/>
    <property type="match status" value="1"/>
</dbReference>
<dbReference type="InterPro" id="IPR057744">
    <property type="entry name" value="OTAase-like"/>
</dbReference>
<dbReference type="EMBL" id="BAAAPZ010000017">
    <property type="protein sequence ID" value="GAA2104386.1"/>
    <property type="molecule type" value="Genomic_DNA"/>
</dbReference>
<evidence type="ECO:0000313" key="2">
    <source>
        <dbReference type="EMBL" id="GAA2104386.1"/>
    </source>
</evidence>
<organism evidence="2 3">
    <name type="scientific">Brevibacterium salitolerans</name>
    <dbReference type="NCBI Taxonomy" id="1403566"/>
    <lineage>
        <taxon>Bacteria</taxon>
        <taxon>Bacillati</taxon>
        <taxon>Actinomycetota</taxon>
        <taxon>Actinomycetes</taxon>
        <taxon>Micrococcales</taxon>
        <taxon>Brevibacteriaceae</taxon>
        <taxon>Brevibacterium</taxon>
    </lineage>
</organism>
<reference evidence="2 3" key="1">
    <citation type="journal article" date="2019" name="Int. J. Syst. Evol. Microbiol.">
        <title>The Global Catalogue of Microorganisms (GCM) 10K type strain sequencing project: providing services to taxonomists for standard genome sequencing and annotation.</title>
        <authorList>
            <consortium name="The Broad Institute Genomics Platform"/>
            <consortium name="The Broad Institute Genome Sequencing Center for Infectious Disease"/>
            <person name="Wu L."/>
            <person name="Ma J."/>
        </authorList>
    </citation>
    <scope>NUCLEOTIDE SEQUENCE [LARGE SCALE GENOMIC DNA]</scope>
    <source>
        <strain evidence="2 3">JCM 15900</strain>
    </source>
</reference>
<gene>
    <name evidence="2" type="ORF">GCM10009823_29040</name>
</gene>
<dbReference type="Proteomes" id="UP001500984">
    <property type="component" value="Unassembled WGS sequence"/>
</dbReference>
<dbReference type="SUPFAM" id="SSF51556">
    <property type="entry name" value="Metallo-dependent hydrolases"/>
    <property type="match status" value="1"/>
</dbReference>
<name>A0ABN2X6S3_9MICO</name>